<organism evidence="1 2">
    <name type="scientific">Mycobacterium malmoense</name>
    <dbReference type="NCBI Taxonomy" id="1780"/>
    <lineage>
        <taxon>Bacteria</taxon>
        <taxon>Bacillati</taxon>
        <taxon>Actinomycetota</taxon>
        <taxon>Actinomycetes</taxon>
        <taxon>Mycobacteriales</taxon>
        <taxon>Mycobacteriaceae</taxon>
        <taxon>Mycobacterium</taxon>
    </lineage>
</organism>
<keyword evidence="2" id="KW-1185">Reference proteome</keyword>
<evidence type="ECO:0000313" key="2">
    <source>
        <dbReference type="Proteomes" id="UP000243140"/>
    </source>
</evidence>
<comment type="caution">
    <text evidence="1">The sequence shown here is derived from an EMBL/GenBank/DDBJ whole genome shotgun (WGS) entry which is preliminary data.</text>
</comment>
<dbReference type="EMBL" id="MVHV01000010">
    <property type="protein sequence ID" value="ORA82418.1"/>
    <property type="molecule type" value="Genomic_DNA"/>
</dbReference>
<reference evidence="1 2" key="1">
    <citation type="submission" date="2017-02" db="EMBL/GenBank/DDBJ databases">
        <title>The new phylogeny of genus Mycobacterium.</title>
        <authorList>
            <person name="Tortoli E."/>
            <person name="Trovato A."/>
            <person name="Cirillo D.M."/>
        </authorList>
    </citation>
    <scope>NUCLEOTIDE SEQUENCE [LARGE SCALE GENOMIC DNA]</scope>
    <source>
        <strain evidence="1 2">IP1130001</strain>
    </source>
</reference>
<dbReference type="Proteomes" id="UP000243140">
    <property type="component" value="Unassembled WGS sequence"/>
</dbReference>
<sequence>MVVDLPARPHITAGIALASAAVIAAGPVAQHLPNLHLAQHLAEASVADIRLADAASGMVDLFAGVENELASLAGGANAAAVPASFLSDVVNPYVSTIEAAWANIQTIGNDWLANPFPVLSQVLTNQANYANILIPDVTKFLQAEFSYLTTGMVPAFQNAAYMFFNGQAATAMTKLTASLYSGFFITPGFNLFSALALPGDMATNFTNVVKTLTSSTVLLANVGSLFRPFLQAVNAFGIAAQDFEDATTPAAALEAIAQAPAVVANGFLNGAANNFAGYPGIFGVPTRTTNAGTVYDWLISLPQSVATSLGAKAGTNTFANLPTVFNGVFNTLSTNLGNFANSIGSGLTSILQGIPSALANLPSMVGALATQIGSWITTLLKLL</sequence>
<proteinExistence type="predicted"/>
<gene>
    <name evidence="1" type="ORF">BST29_12015</name>
</gene>
<dbReference type="RefSeq" id="WP_083010656.1">
    <property type="nucleotide sequence ID" value="NZ_CP080999.1"/>
</dbReference>
<protein>
    <recommendedName>
        <fullName evidence="3">PE domain-containing protein</fullName>
    </recommendedName>
</protein>
<accession>A0ABX3STW2</accession>
<evidence type="ECO:0008006" key="3">
    <source>
        <dbReference type="Google" id="ProtNLM"/>
    </source>
</evidence>
<evidence type="ECO:0000313" key="1">
    <source>
        <dbReference type="EMBL" id="ORA82418.1"/>
    </source>
</evidence>
<name>A0ABX3STW2_MYCMA</name>